<dbReference type="Pfam" id="PF00583">
    <property type="entry name" value="Acetyltransf_1"/>
    <property type="match status" value="1"/>
</dbReference>
<evidence type="ECO:0000313" key="4">
    <source>
        <dbReference type="EMBL" id="ADB30330.1"/>
    </source>
</evidence>
<proteinExistence type="predicted"/>
<gene>
    <name evidence="4" type="ordered locus">Kfla_1227</name>
</gene>
<accession>D2Q416</accession>
<keyword evidence="2" id="KW-0012">Acyltransferase</keyword>
<reference evidence="5" key="1">
    <citation type="submission" date="2009-09" db="EMBL/GenBank/DDBJ databases">
        <title>The complete genome of Kribbella flavida DSM 17836.</title>
        <authorList>
            <consortium name="US DOE Joint Genome Institute (JGI-PGF)"/>
            <person name="Lucas S."/>
            <person name="Copeland A."/>
            <person name="Lapidus A."/>
            <person name="Glavina del Rio T."/>
            <person name="Dalin E."/>
            <person name="Tice H."/>
            <person name="Bruce D."/>
            <person name="Goodwin L."/>
            <person name="Pitluck S."/>
            <person name="Kyrpides N."/>
            <person name="Mavromatis K."/>
            <person name="Ivanova N."/>
            <person name="Saunders E."/>
            <person name="Brettin T."/>
            <person name="Detter J.C."/>
            <person name="Han C."/>
            <person name="Larimer F."/>
            <person name="Land M."/>
            <person name="Hauser L."/>
            <person name="Markowitz V."/>
            <person name="Cheng J.-F."/>
            <person name="Hugenholtz P."/>
            <person name="Woyke T."/>
            <person name="Wu D."/>
            <person name="Pukall R."/>
            <person name="Klenk H.-P."/>
            <person name="Eisen J.A."/>
        </authorList>
    </citation>
    <scope>NUCLEOTIDE SEQUENCE [LARGE SCALE GENOMIC DNA]</scope>
    <source>
        <strain evidence="5">DSM 17836 / JCM 10339 / NBRC 14399</strain>
    </source>
</reference>
<dbReference type="EMBL" id="CP001736">
    <property type="protein sequence ID" value="ADB30330.1"/>
    <property type="molecule type" value="Genomic_DNA"/>
</dbReference>
<dbReference type="CDD" id="cd04301">
    <property type="entry name" value="NAT_SF"/>
    <property type="match status" value="1"/>
</dbReference>
<dbReference type="AlphaFoldDB" id="D2Q416"/>
<dbReference type="Proteomes" id="UP000007967">
    <property type="component" value="Chromosome"/>
</dbReference>
<keyword evidence="5" id="KW-1185">Reference proteome</keyword>
<dbReference type="STRING" id="479435.Kfla_1227"/>
<dbReference type="eggNOG" id="COG0456">
    <property type="taxonomic scope" value="Bacteria"/>
</dbReference>
<evidence type="ECO:0000256" key="2">
    <source>
        <dbReference type="ARBA" id="ARBA00023315"/>
    </source>
</evidence>
<dbReference type="SUPFAM" id="SSF55729">
    <property type="entry name" value="Acyl-CoA N-acyltransferases (Nat)"/>
    <property type="match status" value="1"/>
</dbReference>
<sequence>MFREASVADFDGVLRLYGQLHPQDPVLRDRTVFDEIVRSRWLRLFVLDKDGEIVATTYLNVIPNLTRAAAPYAVIENVVVDETHRGTGLGKEIMAGTLQAAWDAGCYKAMLMTGSRRESTHAFYRSCGFRADVKTAYHARPA</sequence>
<dbReference type="KEGG" id="kfl:Kfla_1227"/>
<dbReference type="GO" id="GO:0016747">
    <property type="term" value="F:acyltransferase activity, transferring groups other than amino-acyl groups"/>
    <property type="evidence" value="ECO:0007669"/>
    <property type="project" value="InterPro"/>
</dbReference>
<evidence type="ECO:0000259" key="3">
    <source>
        <dbReference type="PROSITE" id="PS51186"/>
    </source>
</evidence>
<protein>
    <submittedName>
        <fullName evidence="4">GCN5-related N-acetyltransferase</fullName>
    </submittedName>
</protein>
<dbReference type="InterPro" id="IPR000182">
    <property type="entry name" value="GNAT_dom"/>
</dbReference>
<dbReference type="PROSITE" id="PS51186">
    <property type="entry name" value="GNAT"/>
    <property type="match status" value="1"/>
</dbReference>
<keyword evidence="1 4" id="KW-0808">Transferase</keyword>
<dbReference type="InterPro" id="IPR050832">
    <property type="entry name" value="Bact_Acetyltransf"/>
</dbReference>
<dbReference type="InterPro" id="IPR016181">
    <property type="entry name" value="Acyl_CoA_acyltransferase"/>
</dbReference>
<feature type="domain" description="N-acetyltransferase" evidence="3">
    <location>
        <begin position="1"/>
        <end position="142"/>
    </location>
</feature>
<evidence type="ECO:0000313" key="5">
    <source>
        <dbReference type="Proteomes" id="UP000007967"/>
    </source>
</evidence>
<organism evidence="4 5">
    <name type="scientific">Kribbella flavida (strain DSM 17836 / JCM 10339 / NBRC 14399)</name>
    <dbReference type="NCBI Taxonomy" id="479435"/>
    <lineage>
        <taxon>Bacteria</taxon>
        <taxon>Bacillati</taxon>
        <taxon>Actinomycetota</taxon>
        <taxon>Actinomycetes</taxon>
        <taxon>Propionibacteriales</taxon>
        <taxon>Kribbellaceae</taxon>
        <taxon>Kribbella</taxon>
    </lineage>
</organism>
<reference evidence="4 5" key="2">
    <citation type="journal article" date="2010" name="Stand. Genomic Sci.">
        <title>Complete genome sequence of Kribbella flavida type strain (IFO 14399).</title>
        <authorList>
            <person name="Pukall R."/>
            <person name="Lapidus A."/>
            <person name="Glavina Del Rio T."/>
            <person name="Copeland A."/>
            <person name="Tice H."/>
            <person name="Cheng J.-F."/>
            <person name="Lucas S."/>
            <person name="Chen F."/>
            <person name="Nolan M."/>
            <person name="LaButti K."/>
            <person name="Pati A."/>
            <person name="Ivanova N."/>
            <person name="Mavrommatis K."/>
            <person name="Mikhailova N."/>
            <person name="Pitluck S."/>
            <person name="Bruce D."/>
            <person name="Goodwin L."/>
            <person name="Land M."/>
            <person name="Hauser L."/>
            <person name="Chang Y.-J."/>
            <person name="Jeffries C.D."/>
            <person name="Chen A."/>
            <person name="Palaniappan K."/>
            <person name="Chain P."/>
            <person name="Rohde M."/>
            <person name="Goeker M."/>
            <person name="Bristow J."/>
            <person name="Eisen J.A."/>
            <person name="Markowitz V."/>
            <person name="Hugenholtz P."/>
            <person name="Kyrpides N.C."/>
            <person name="Klenk H.-P."/>
            <person name="Brettin T."/>
        </authorList>
    </citation>
    <scope>NUCLEOTIDE SEQUENCE [LARGE SCALE GENOMIC DNA]</scope>
    <source>
        <strain evidence="5">DSM 17836 / JCM 10339 / NBRC 14399</strain>
    </source>
</reference>
<dbReference type="OrthoDB" id="9805924at2"/>
<dbReference type="Gene3D" id="3.40.630.30">
    <property type="match status" value="1"/>
</dbReference>
<name>D2Q416_KRIFD</name>
<evidence type="ECO:0000256" key="1">
    <source>
        <dbReference type="ARBA" id="ARBA00022679"/>
    </source>
</evidence>
<dbReference type="PANTHER" id="PTHR43877">
    <property type="entry name" value="AMINOALKYLPHOSPHONATE N-ACETYLTRANSFERASE-RELATED-RELATED"/>
    <property type="match status" value="1"/>
</dbReference>
<dbReference type="HOGENOM" id="CLU_013985_34_5_11"/>